<dbReference type="EMBL" id="CP006682">
    <property type="protein sequence ID" value="AHB36528.1"/>
    <property type="molecule type" value="Genomic_DNA"/>
</dbReference>
<proteinExistence type="predicted"/>
<accession>V5RJ95</accession>
<reference evidence="2 3" key="1">
    <citation type="journal article" date="2014" name="Genome Announc.">
        <title>Complete Genome Sequence of Spiroplasma apis B31T (ATCC 33834), a Bacterium Associated with May Disease of Honeybees (Apis mellifera).</title>
        <authorList>
            <person name="Ku C."/>
            <person name="Lo W.S."/>
            <person name="Chen L.L."/>
            <person name="Kuo C.H."/>
        </authorList>
    </citation>
    <scope>NUCLEOTIDE SEQUENCE [LARGE SCALE GENOMIC DNA]</scope>
    <source>
        <strain evidence="2">B31</strain>
    </source>
</reference>
<dbReference type="InterPro" id="IPR041698">
    <property type="entry name" value="Methyltransf_25"/>
</dbReference>
<dbReference type="eggNOG" id="COG2263">
    <property type="taxonomic scope" value="Bacteria"/>
</dbReference>
<dbReference type="Pfam" id="PF13649">
    <property type="entry name" value="Methyltransf_25"/>
    <property type="match status" value="1"/>
</dbReference>
<keyword evidence="2" id="KW-0808">Transferase</keyword>
<feature type="domain" description="Methyltransferase" evidence="1">
    <location>
        <begin position="41"/>
        <end position="136"/>
    </location>
</feature>
<dbReference type="AlphaFoldDB" id="V5RJ95"/>
<keyword evidence="2" id="KW-0489">Methyltransferase</keyword>
<dbReference type="GO" id="GO:0008168">
    <property type="term" value="F:methyltransferase activity"/>
    <property type="evidence" value="ECO:0007669"/>
    <property type="project" value="UniProtKB-KW"/>
</dbReference>
<dbReference type="InterPro" id="IPR029063">
    <property type="entry name" value="SAM-dependent_MTases_sf"/>
</dbReference>
<gene>
    <name evidence="2" type="ORF">SAPIS_v1c06830</name>
</gene>
<dbReference type="STRING" id="1276258.SAPIS_v1c06830"/>
<dbReference type="OrthoDB" id="9804312at2"/>
<dbReference type="GO" id="GO:0032259">
    <property type="term" value="P:methylation"/>
    <property type="evidence" value="ECO:0007669"/>
    <property type="project" value="UniProtKB-KW"/>
</dbReference>
<keyword evidence="3" id="KW-1185">Reference proteome</keyword>
<dbReference type="Proteomes" id="UP000018550">
    <property type="component" value="Chromosome"/>
</dbReference>
<dbReference type="KEGG" id="sapi:SAPIS_v1c06830"/>
<protein>
    <submittedName>
        <fullName evidence="2">Methyltransferase</fullName>
    </submittedName>
</protein>
<evidence type="ECO:0000259" key="1">
    <source>
        <dbReference type="Pfam" id="PF13649"/>
    </source>
</evidence>
<evidence type="ECO:0000313" key="3">
    <source>
        <dbReference type="Proteomes" id="UP000018550"/>
    </source>
</evidence>
<dbReference type="SUPFAM" id="SSF53335">
    <property type="entry name" value="S-adenosyl-L-methionine-dependent methyltransferases"/>
    <property type="match status" value="1"/>
</dbReference>
<dbReference type="RefSeq" id="WP_023789704.1">
    <property type="nucleotide sequence ID" value="NC_022998.1"/>
</dbReference>
<sequence>MENKYSKYSCILYNETKPPGTSVDGDLEFYKNLLLPVEGYILEAGVGNGRLLIPLLRYKLNVIGVDKSLEMIEICKQNMNMAGLNASIIHTTLENYVENNFFEFIIMPNASFCLLENREKANIVLKNFYNSLKSGGTLAIDLILPIDFKAGTKHSMEHKLNNDHVVVENYSKEINWYEQYTINEIKYYVDQNLRETQLMKLRWYGVKEFEEMLSNIGFTDIEVIKNYNNKRILNLKTITIIGKK</sequence>
<dbReference type="Gene3D" id="3.40.50.150">
    <property type="entry name" value="Vaccinia Virus protein VP39"/>
    <property type="match status" value="1"/>
</dbReference>
<name>V5RJ95_SPIAP</name>
<dbReference type="PATRIC" id="fig|1276258.3.peg.697"/>
<organism evidence="2 3">
    <name type="scientific">Spiroplasma apis B31</name>
    <dbReference type="NCBI Taxonomy" id="1276258"/>
    <lineage>
        <taxon>Bacteria</taxon>
        <taxon>Bacillati</taxon>
        <taxon>Mycoplasmatota</taxon>
        <taxon>Mollicutes</taxon>
        <taxon>Entomoplasmatales</taxon>
        <taxon>Spiroplasmataceae</taxon>
        <taxon>Spiroplasma</taxon>
    </lineage>
</organism>
<dbReference type="HOGENOM" id="CLU_069129_7_2_14"/>
<evidence type="ECO:0000313" key="2">
    <source>
        <dbReference type="EMBL" id="AHB36528.1"/>
    </source>
</evidence>
<dbReference type="CDD" id="cd02440">
    <property type="entry name" value="AdoMet_MTases"/>
    <property type="match status" value="1"/>
</dbReference>